<dbReference type="EC" id="1.2.1.84" evidence="10"/>
<dbReference type="FunFam" id="3.40.50.720:FF:000143">
    <property type="entry name" value="Fatty acyl-CoA reductase"/>
    <property type="match status" value="1"/>
</dbReference>
<gene>
    <name evidence="13" type="ORF">RUM43_001519</name>
</gene>
<dbReference type="SUPFAM" id="SSF51735">
    <property type="entry name" value="NAD(P)-binding Rossmann-fold domains"/>
    <property type="match status" value="1"/>
</dbReference>
<sequence>MCRKDNKYGEEGITKASTRACHYIYTYLYIYSLVAIGDTNNVLAGSIQDFYADSKILVTGATGFIGKALIEKLLRSCTQVSTIFMLIRPKKGLNSQIRHDKLLDSSIFDTIRDQNPELLKKLVTVEGDVAQENLGLSEADRKKLVEEIDVVFHSAATVRFTEKLKDAIELNTLGTIKVIELCREMKNLKAFVHVSTAYSNAEKYEVLETVYPAPCDLEQLKACCRDPIDKKKEKKLVGKHPNNYTMTKAVSEYVVSTQASDLPVAIVRPSIVTGAWKEPVPGWVDNVSGISGIMVEISRGTLRSIICDEKCVMDVIPVDIVVNTLIAAAWHTARHRSITVPVYNCTSGTLNPISWYNYGRLTEKYCLQVPSKYVQWYPGFSFTTNRFRHSIIELFMHFLPALFIDLIMVLNGMKPIMFEIAKKFKKACKNGEFFALHEWKFQCDNLVALNKAISAENDKDTFSVDIAKIEWDSYVRNYLMGLRKFVLKDDPETLAGARKKLHR</sequence>
<reference evidence="13 14" key="1">
    <citation type="submission" date="2023-10" db="EMBL/GenBank/DDBJ databases">
        <title>Genomes of two closely related lineages of the louse Polyplax serrata with different host specificities.</title>
        <authorList>
            <person name="Martinu J."/>
            <person name="Tarabai H."/>
            <person name="Stefka J."/>
            <person name="Hypsa V."/>
        </authorList>
    </citation>
    <scope>NUCLEOTIDE SEQUENCE [LARGE SCALE GENOMIC DNA]</scope>
    <source>
        <strain evidence="13">HR10_N</strain>
    </source>
</reference>
<dbReference type="Proteomes" id="UP001372834">
    <property type="component" value="Unassembled WGS sequence"/>
</dbReference>
<dbReference type="PANTHER" id="PTHR11011:SF107">
    <property type="entry name" value="FATTY ACYL-COA REDUCTASE"/>
    <property type="match status" value="1"/>
</dbReference>
<comment type="similarity">
    <text evidence="2 10">Belongs to the fatty acyl-CoA reductase family.</text>
</comment>
<comment type="subcellular location">
    <subcellularLocation>
        <location evidence="1">Membrane</location>
        <topology evidence="1">Multi-pass membrane protein</topology>
    </subcellularLocation>
</comment>
<feature type="domain" description="Fatty acyl-CoA reductase C-terminal" evidence="11">
    <location>
        <begin position="396"/>
        <end position="489"/>
    </location>
</feature>
<keyword evidence="5 10" id="KW-0521">NADP</keyword>
<dbReference type="CDD" id="cd05236">
    <property type="entry name" value="FAR-N_SDR_e"/>
    <property type="match status" value="1"/>
</dbReference>
<comment type="caution">
    <text evidence="13">The sequence shown here is derived from an EMBL/GenBank/DDBJ whole genome shotgun (WGS) entry which is preliminary data.</text>
</comment>
<accession>A0AAN8SE07</accession>
<evidence type="ECO:0000313" key="13">
    <source>
        <dbReference type="EMBL" id="KAK6645243.1"/>
    </source>
</evidence>
<evidence type="ECO:0000256" key="8">
    <source>
        <dbReference type="ARBA" id="ARBA00023136"/>
    </source>
</evidence>
<dbReference type="EMBL" id="JAWJWE010000001">
    <property type="protein sequence ID" value="KAK6645243.1"/>
    <property type="molecule type" value="Genomic_DNA"/>
</dbReference>
<dbReference type="GO" id="GO:0102965">
    <property type="term" value="F:alcohol-forming long-chain fatty acyl-CoA reductase activity"/>
    <property type="evidence" value="ECO:0007669"/>
    <property type="project" value="UniProtKB-EC"/>
</dbReference>
<name>A0AAN8SE07_POLSC</name>
<evidence type="ECO:0000256" key="7">
    <source>
        <dbReference type="ARBA" id="ARBA00023098"/>
    </source>
</evidence>
<dbReference type="GO" id="GO:0005777">
    <property type="term" value="C:peroxisome"/>
    <property type="evidence" value="ECO:0007669"/>
    <property type="project" value="TreeGrafter"/>
</dbReference>
<dbReference type="InterPro" id="IPR026055">
    <property type="entry name" value="FAR"/>
</dbReference>
<dbReference type="GO" id="GO:0080019">
    <property type="term" value="F:alcohol-forming very long-chain fatty acyl-CoA reductase activity"/>
    <property type="evidence" value="ECO:0007669"/>
    <property type="project" value="InterPro"/>
</dbReference>
<organism evidence="13 14">
    <name type="scientific">Polyplax serrata</name>
    <name type="common">Common mouse louse</name>
    <dbReference type="NCBI Taxonomy" id="468196"/>
    <lineage>
        <taxon>Eukaryota</taxon>
        <taxon>Metazoa</taxon>
        <taxon>Ecdysozoa</taxon>
        <taxon>Arthropoda</taxon>
        <taxon>Hexapoda</taxon>
        <taxon>Insecta</taxon>
        <taxon>Pterygota</taxon>
        <taxon>Neoptera</taxon>
        <taxon>Paraneoptera</taxon>
        <taxon>Psocodea</taxon>
        <taxon>Troctomorpha</taxon>
        <taxon>Phthiraptera</taxon>
        <taxon>Anoplura</taxon>
        <taxon>Polyplacidae</taxon>
        <taxon>Polyplax</taxon>
    </lineage>
</organism>
<dbReference type="CDD" id="cd09071">
    <property type="entry name" value="FAR_C"/>
    <property type="match status" value="1"/>
</dbReference>
<evidence type="ECO:0000259" key="12">
    <source>
        <dbReference type="Pfam" id="PF07993"/>
    </source>
</evidence>
<evidence type="ECO:0000259" key="11">
    <source>
        <dbReference type="Pfam" id="PF03015"/>
    </source>
</evidence>
<feature type="transmembrane region" description="Helical" evidence="10">
    <location>
        <begin position="394"/>
        <end position="413"/>
    </location>
</feature>
<evidence type="ECO:0000256" key="5">
    <source>
        <dbReference type="ARBA" id="ARBA00022857"/>
    </source>
</evidence>
<keyword evidence="3 10" id="KW-0444">Lipid biosynthesis</keyword>
<evidence type="ECO:0000313" key="14">
    <source>
        <dbReference type="Proteomes" id="UP001372834"/>
    </source>
</evidence>
<comment type="catalytic activity">
    <reaction evidence="9 10">
        <text>a long-chain fatty acyl-CoA + 2 NADPH + 2 H(+) = a long-chain primary fatty alcohol + 2 NADP(+) + CoA</text>
        <dbReference type="Rhea" id="RHEA:52716"/>
        <dbReference type="ChEBI" id="CHEBI:15378"/>
        <dbReference type="ChEBI" id="CHEBI:57287"/>
        <dbReference type="ChEBI" id="CHEBI:57783"/>
        <dbReference type="ChEBI" id="CHEBI:58349"/>
        <dbReference type="ChEBI" id="CHEBI:77396"/>
        <dbReference type="ChEBI" id="CHEBI:83139"/>
        <dbReference type="EC" id="1.2.1.84"/>
    </reaction>
</comment>
<evidence type="ECO:0000256" key="4">
    <source>
        <dbReference type="ARBA" id="ARBA00022692"/>
    </source>
</evidence>
<keyword evidence="8 10" id="KW-0472">Membrane</keyword>
<keyword evidence="4 10" id="KW-0812">Transmembrane</keyword>
<keyword evidence="7 10" id="KW-0443">Lipid metabolism</keyword>
<keyword evidence="6 10" id="KW-1133">Transmembrane helix</keyword>
<dbReference type="AlphaFoldDB" id="A0AAN8SE07"/>
<dbReference type="Pfam" id="PF07993">
    <property type="entry name" value="NAD_binding_4"/>
    <property type="match status" value="1"/>
</dbReference>
<feature type="domain" description="Thioester reductase (TE)" evidence="12">
    <location>
        <begin position="58"/>
        <end position="324"/>
    </location>
</feature>
<protein>
    <recommendedName>
        <fullName evidence="10">Fatty acyl-CoA reductase</fullName>
        <ecNumber evidence="10">1.2.1.84</ecNumber>
    </recommendedName>
</protein>
<dbReference type="InterPro" id="IPR013120">
    <property type="entry name" value="FAR_NAD-bd"/>
</dbReference>
<dbReference type="InterPro" id="IPR033640">
    <property type="entry name" value="FAR_C"/>
</dbReference>
<dbReference type="GO" id="GO:0016020">
    <property type="term" value="C:membrane"/>
    <property type="evidence" value="ECO:0007669"/>
    <property type="project" value="UniProtKB-SubCell"/>
</dbReference>
<dbReference type="GO" id="GO:0035336">
    <property type="term" value="P:long-chain fatty-acyl-CoA metabolic process"/>
    <property type="evidence" value="ECO:0007669"/>
    <property type="project" value="TreeGrafter"/>
</dbReference>
<dbReference type="Pfam" id="PF03015">
    <property type="entry name" value="Sterile"/>
    <property type="match status" value="1"/>
</dbReference>
<evidence type="ECO:0000256" key="6">
    <source>
        <dbReference type="ARBA" id="ARBA00022989"/>
    </source>
</evidence>
<dbReference type="InterPro" id="IPR036291">
    <property type="entry name" value="NAD(P)-bd_dom_sf"/>
</dbReference>
<dbReference type="Gene3D" id="3.40.50.720">
    <property type="entry name" value="NAD(P)-binding Rossmann-like Domain"/>
    <property type="match status" value="1"/>
</dbReference>
<evidence type="ECO:0000256" key="2">
    <source>
        <dbReference type="ARBA" id="ARBA00005928"/>
    </source>
</evidence>
<evidence type="ECO:0000256" key="10">
    <source>
        <dbReference type="RuleBase" id="RU363097"/>
    </source>
</evidence>
<evidence type="ECO:0000256" key="3">
    <source>
        <dbReference type="ARBA" id="ARBA00022516"/>
    </source>
</evidence>
<keyword evidence="10" id="KW-0560">Oxidoreductase</keyword>
<evidence type="ECO:0000256" key="1">
    <source>
        <dbReference type="ARBA" id="ARBA00004141"/>
    </source>
</evidence>
<evidence type="ECO:0000256" key="9">
    <source>
        <dbReference type="ARBA" id="ARBA00052530"/>
    </source>
</evidence>
<comment type="function">
    <text evidence="10">Catalyzes the reduction of fatty acyl-CoA to fatty alcohols.</text>
</comment>
<dbReference type="PANTHER" id="PTHR11011">
    <property type="entry name" value="MALE STERILITY PROTEIN 2-RELATED"/>
    <property type="match status" value="1"/>
</dbReference>
<proteinExistence type="inferred from homology"/>